<dbReference type="AlphaFoldDB" id="A0A9J6MP35"/>
<dbReference type="RefSeq" id="WP_241113761.1">
    <property type="nucleotide sequence ID" value="NZ_JAGYPE020000009.1"/>
</dbReference>
<dbReference type="EMBL" id="JAGYPE020000009">
    <property type="protein sequence ID" value="MCH6265325.1"/>
    <property type="molecule type" value="Genomic_DNA"/>
</dbReference>
<reference evidence="1 2" key="1">
    <citation type="submission" date="2022-03" db="EMBL/GenBank/DDBJ databases">
        <title>Novel Bacillus species.</title>
        <authorList>
            <person name="Liu G."/>
        </authorList>
    </citation>
    <scope>NUCLEOTIDE SEQUENCE [LARGE SCALE GENOMIC DNA]</scope>
    <source>
        <strain evidence="1 2">FJAT-50051</strain>
    </source>
</reference>
<evidence type="ECO:0000313" key="1">
    <source>
        <dbReference type="EMBL" id="MCH6265325.1"/>
    </source>
</evidence>
<name>A0A9J6MP35_9BACI</name>
<sequence>MPLVCLNCHESTARQVNFFQISRKYKDTPYKREIKQPTNGIHLHQWDECHGLQLEDGIYCQGCQNIINEEFLTPDEKVCSKISAWRLGPLRITLFRMSSMGSKRWEPN</sequence>
<proteinExistence type="predicted"/>
<gene>
    <name evidence="1" type="ORF">KHB02_007260</name>
</gene>
<evidence type="ECO:0000313" key="2">
    <source>
        <dbReference type="Proteomes" id="UP000677265"/>
    </source>
</evidence>
<accession>A0A9J6MP35</accession>
<keyword evidence="2" id="KW-1185">Reference proteome</keyword>
<organism evidence="1 2">
    <name type="scientific">Neobacillus citreus</name>
    <dbReference type="NCBI Taxonomy" id="2833578"/>
    <lineage>
        <taxon>Bacteria</taxon>
        <taxon>Bacillati</taxon>
        <taxon>Bacillota</taxon>
        <taxon>Bacilli</taxon>
        <taxon>Bacillales</taxon>
        <taxon>Bacillaceae</taxon>
        <taxon>Neobacillus</taxon>
    </lineage>
</organism>
<protein>
    <submittedName>
        <fullName evidence="1">Uncharacterized protein</fullName>
    </submittedName>
</protein>
<comment type="caution">
    <text evidence="1">The sequence shown here is derived from an EMBL/GenBank/DDBJ whole genome shotgun (WGS) entry which is preliminary data.</text>
</comment>
<dbReference type="Proteomes" id="UP000677265">
    <property type="component" value="Unassembled WGS sequence"/>
</dbReference>